<dbReference type="RefSeq" id="WP_141645449.1">
    <property type="nucleotide sequence ID" value="NZ_VIFM01000123.1"/>
</dbReference>
<dbReference type="EMBL" id="VIFM01000123">
    <property type="protein sequence ID" value="TQF12836.1"/>
    <property type="molecule type" value="Genomic_DNA"/>
</dbReference>
<keyword evidence="2" id="KW-1185">Reference proteome</keyword>
<sequence>MLPYFPFEQDTYATALGVRALRAGETLIEIDAPHYAAELALKASLLREDFRARFQALPGTEPLQWEVLRLLLTRMADESPAHFTRLEGEGGRWHWRNALLGTDSRFVPGDAESLPLAPLDWVGRQVQEDLLVLDGAREGFPLVAGQLCFPSGWCLDQKLGRPLLEVHAPVPRFAEQVGAATLRLMEGLKPGRTVTRCNWALTVTDRLCMEPRARAEWMHLFDGLTPQNAGERCFLRLERQTLSRLPESGAVLFTIHTYLAPVAGEVPTPERRRRLAQVLRTVPDDMSGYKRLGPLREPLLAYLEAPPSDAGPSESP</sequence>
<reference evidence="1 2" key="1">
    <citation type="submission" date="2019-06" db="EMBL/GenBank/DDBJ databases">
        <authorList>
            <person name="Livingstone P."/>
            <person name="Whitworth D."/>
        </authorList>
    </citation>
    <scope>NUCLEOTIDE SEQUENCE [LARGE SCALE GENOMIC DNA]</scope>
    <source>
        <strain evidence="1 2">AM401</strain>
    </source>
</reference>
<dbReference type="OrthoDB" id="5242510at2"/>
<name>A0A540WV18_9BACT</name>
<dbReference type="Pfam" id="PF11927">
    <property type="entry name" value="HODM_asu-like"/>
    <property type="match status" value="1"/>
</dbReference>
<proteinExistence type="predicted"/>
<accession>A0A540WV18</accession>
<dbReference type="Proteomes" id="UP000315369">
    <property type="component" value="Unassembled WGS sequence"/>
</dbReference>
<dbReference type="AlphaFoldDB" id="A0A540WV18"/>
<dbReference type="InterPro" id="IPR021848">
    <property type="entry name" value="HODM_asu-like"/>
</dbReference>
<protein>
    <submittedName>
        <fullName evidence="1">DUF3445 domain-containing protein</fullName>
    </submittedName>
</protein>
<evidence type="ECO:0000313" key="1">
    <source>
        <dbReference type="EMBL" id="TQF12836.1"/>
    </source>
</evidence>
<evidence type="ECO:0000313" key="2">
    <source>
        <dbReference type="Proteomes" id="UP000315369"/>
    </source>
</evidence>
<comment type="caution">
    <text evidence="1">The sequence shown here is derived from an EMBL/GenBank/DDBJ whole genome shotgun (WGS) entry which is preliminary data.</text>
</comment>
<organism evidence="1 2">
    <name type="scientific">Myxococcus llanfairpwllgwyngyllgogerychwyrndrobwllllantysiliogogogochensis</name>
    <dbReference type="NCBI Taxonomy" id="2590453"/>
    <lineage>
        <taxon>Bacteria</taxon>
        <taxon>Pseudomonadati</taxon>
        <taxon>Myxococcota</taxon>
        <taxon>Myxococcia</taxon>
        <taxon>Myxococcales</taxon>
        <taxon>Cystobacterineae</taxon>
        <taxon>Myxococcaceae</taxon>
        <taxon>Myxococcus</taxon>
    </lineage>
</organism>
<gene>
    <name evidence="1" type="ORF">FJV41_27030</name>
</gene>